<protein>
    <recommendedName>
        <fullName evidence="10">Lysine--tRNA ligase</fullName>
        <ecNumber evidence="10">6.1.1.6</ecNumber>
    </recommendedName>
    <alternativeName>
        <fullName evidence="10">Lysyl-tRNA synthetase</fullName>
        <shortName evidence="10">LysRS</shortName>
    </alternativeName>
</protein>
<feature type="binding site" evidence="10">
    <location>
        <position position="298"/>
    </location>
    <ligand>
        <name>ATP</name>
        <dbReference type="ChEBI" id="CHEBI:30616"/>
    </ligand>
</feature>
<evidence type="ECO:0000256" key="10">
    <source>
        <dbReference type="HAMAP-Rule" id="MF_00177"/>
    </source>
</evidence>
<evidence type="ECO:0000256" key="4">
    <source>
        <dbReference type="ARBA" id="ARBA00022598"/>
    </source>
</evidence>
<dbReference type="AlphaFoldDB" id="A0A2P1P7I7"/>
<gene>
    <name evidence="10" type="primary">lysS</name>
    <name evidence="11" type="ORF">phytr_2810</name>
</gene>
<dbReference type="GO" id="GO:0000049">
    <property type="term" value="F:tRNA binding"/>
    <property type="evidence" value="ECO:0007669"/>
    <property type="project" value="InterPro"/>
</dbReference>
<dbReference type="PROSITE" id="PS00178">
    <property type="entry name" value="AA_TRNA_LIGASE_I"/>
    <property type="match status" value="1"/>
</dbReference>
<dbReference type="NCBIfam" id="NF001968">
    <property type="entry name" value="PRK00750.1-2"/>
    <property type="match status" value="1"/>
</dbReference>
<dbReference type="OrthoDB" id="9803151at2"/>
<keyword evidence="5 10" id="KW-0547">Nucleotide-binding</keyword>
<keyword evidence="8 10" id="KW-0030">Aminoacyl-tRNA synthetase</keyword>
<feature type="short sequence motif" description="'KMSKS' region" evidence="10">
    <location>
        <begin position="295"/>
        <end position="299"/>
    </location>
</feature>
<comment type="subcellular location">
    <subcellularLocation>
        <location evidence="1 10">Cytoplasm</location>
    </subcellularLocation>
</comment>
<organism evidence="11 12">
    <name type="scientific">Candidatus Phycorickettsia trachydisci</name>
    <dbReference type="NCBI Taxonomy" id="2115978"/>
    <lineage>
        <taxon>Bacteria</taxon>
        <taxon>Pseudomonadati</taxon>
        <taxon>Pseudomonadota</taxon>
        <taxon>Alphaproteobacteria</taxon>
        <taxon>Rickettsiales</taxon>
        <taxon>Rickettsiaceae</taxon>
        <taxon>Candidatus Phycorickettsia</taxon>
    </lineage>
</organism>
<dbReference type="InterPro" id="IPR002904">
    <property type="entry name" value="Lys-tRNA-ligase"/>
</dbReference>
<dbReference type="Gene3D" id="3.40.50.620">
    <property type="entry name" value="HUPs"/>
    <property type="match status" value="2"/>
</dbReference>
<keyword evidence="3 10" id="KW-0963">Cytoplasm</keyword>
<dbReference type="Pfam" id="PF01921">
    <property type="entry name" value="tRNA-synt_1f"/>
    <property type="match status" value="1"/>
</dbReference>
<dbReference type="InterPro" id="IPR014729">
    <property type="entry name" value="Rossmann-like_a/b/a_fold"/>
</dbReference>
<evidence type="ECO:0000256" key="2">
    <source>
        <dbReference type="ARBA" id="ARBA00005594"/>
    </source>
</evidence>
<comment type="catalytic activity">
    <reaction evidence="9 10">
        <text>tRNA(Lys) + L-lysine + ATP = L-lysyl-tRNA(Lys) + AMP + diphosphate</text>
        <dbReference type="Rhea" id="RHEA:20792"/>
        <dbReference type="Rhea" id="RHEA-COMP:9696"/>
        <dbReference type="Rhea" id="RHEA-COMP:9697"/>
        <dbReference type="ChEBI" id="CHEBI:30616"/>
        <dbReference type="ChEBI" id="CHEBI:32551"/>
        <dbReference type="ChEBI" id="CHEBI:33019"/>
        <dbReference type="ChEBI" id="CHEBI:78442"/>
        <dbReference type="ChEBI" id="CHEBI:78529"/>
        <dbReference type="ChEBI" id="CHEBI:456215"/>
        <dbReference type="EC" id="6.1.1.6"/>
    </reaction>
</comment>
<dbReference type="Gene3D" id="1.10.10.350">
    <property type="match status" value="1"/>
</dbReference>
<keyword evidence="12" id="KW-1185">Reference proteome</keyword>
<evidence type="ECO:0000256" key="8">
    <source>
        <dbReference type="ARBA" id="ARBA00023146"/>
    </source>
</evidence>
<keyword evidence="6 10" id="KW-0067">ATP-binding</keyword>
<evidence type="ECO:0000256" key="1">
    <source>
        <dbReference type="ARBA" id="ARBA00004496"/>
    </source>
</evidence>
<evidence type="ECO:0000256" key="9">
    <source>
        <dbReference type="ARBA" id="ARBA00048573"/>
    </source>
</evidence>
<keyword evidence="7 10" id="KW-0648">Protein biosynthesis</keyword>
<dbReference type="InterPro" id="IPR001412">
    <property type="entry name" value="aa-tRNA-synth_I_CS"/>
</dbReference>
<sequence length="538" mass="61790">MFDQEFLQRFRESNLKKAWPFEEAERILKNLGGKLPSKSYVLFETGYGPSGLPHIGTFGEVARTSMVRHVFEQISGFATRLICFSDDMDGLRKVPSNIPNREMVAGYIDKPLTEIPDPYGEAKSYGHYMNQKLKSFLDAFDFEYEFYSATDCYKSGMFDDMMLKVLANHEKIKQIILPTLGDERKKTYSPFLPIDPISGKVLQVAIIKTNLDKGTVTYLDDNNNEIEVAVTRGGCKLQWKVDFGMRWAALDVDYEMYGKDIMSNATLYSKVCQVLGKKPPAQFFYELFLDETGQKISKSKGNSITIDEWLKYAPLASLSLFMYQSPNRAKRMYFDIIPKLVDEYISLNNQYHQLEDLESKVNHPLYHIHRGNVPHAQTYGLTFALLINLACVCNPENKNILWGFIFKYTPHASKNSAIENEFLDQLVGFAIRYYEDFVRANKNYLVPSQNHILILEKIISMLENLPNDTDAQEVQSRIYAIGMESGYENLKDFFGDLYRILLGQSSGPRLGSFIKLYGFDETTKLIKMKINTKNEKNS</sequence>
<dbReference type="HAMAP" id="MF_00177">
    <property type="entry name" value="Lys_tRNA_synth_class1"/>
    <property type="match status" value="1"/>
</dbReference>
<feature type="short sequence motif" description="'HIGH' region" evidence="10">
    <location>
        <begin position="49"/>
        <end position="57"/>
    </location>
</feature>
<evidence type="ECO:0000256" key="3">
    <source>
        <dbReference type="ARBA" id="ARBA00022490"/>
    </source>
</evidence>
<dbReference type="NCBIfam" id="TIGR00467">
    <property type="entry name" value="lysS_arch"/>
    <property type="match status" value="1"/>
</dbReference>
<evidence type="ECO:0000313" key="11">
    <source>
        <dbReference type="EMBL" id="AVP87237.1"/>
    </source>
</evidence>
<comment type="similarity">
    <text evidence="2 10">Belongs to the class-I aminoacyl-tRNA synthetase family.</text>
</comment>
<evidence type="ECO:0000256" key="7">
    <source>
        <dbReference type="ARBA" id="ARBA00022917"/>
    </source>
</evidence>
<proteinExistence type="inferred from homology"/>
<reference evidence="11 12" key="1">
    <citation type="submission" date="2018-03" db="EMBL/GenBank/DDBJ databases">
        <title>A gene transfer event suggests a long-term partnership between eustigmatophyte algae and a novel lineage of endosymbiotic bacteria.</title>
        <authorList>
            <person name="Yurchenko T."/>
            <person name="Sevcikova T."/>
            <person name="Pribyl P."/>
            <person name="El Karkouri K."/>
            <person name="Klimes V."/>
            <person name="Amaral R."/>
            <person name="Zbrankova V."/>
            <person name="Kim E."/>
            <person name="Raoult D."/>
            <person name="Santos L.M.A."/>
            <person name="Elias M."/>
        </authorList>
    </citation>
    <scope>NUCLEOTIDE SEQUENCE [LARGE SCALE GENOMIC DNA]</scope>
    <source>
        <strain evidence="11">CCALA 838</strain>
    </source>
</reference>
<evidence type="ECO:0000256" key="5">
    <source>
        <dbReference type="ARBA" id="ARBA00022741"/>
    </source>
</evidence>
<dbReference type="GO" id="GO:0006430">
    <property type="term" value="P:lysyl-tRNA aminoacylation"/>
    <property type="evidence" value="ECO:0007669"/>
    <property type="project" value="UniProtKB-UniRule"/>
</dbReference>
<evidence type="ECO:0000313" key="12">
    <source>
        <dbReference type="Proteomes" id="UP000241762"/>
    </source>
</evidence>
<dbReference type="Proteomes" id="UP000241762">
    <property type="component" value="Chromosome"/>
</dbReference>
<dbReference type="EC" id="6.1.1.6" evidence="10"/>
<dbReference type="GO" id="GO:0005524">
    <property type="term" value="F:ATP binding"/>
    <property type="evidence" value="ECO:0007669"/>
    <property type="project" value="UniProtKB-UniRule"/>
</dbReference>
<dbReference type="GO" id="GO:0005737">
    <property type="term" value="C:cytoplasm"/>
    <property type="evidence" value="ECO:0007669"/>
    <property type="project" value="UniProtKB-SubCell"/>
</dbReference>
<dbReference type="GO" id="GO:0004824">
    <property type="term" value="F:lysine-tRNA ligase activity"/>
    <property type="evidence" value="ECO:0007669"/>
    <property type="project" value="UniProtKB-UniRule"/>
</dbReference>
<dbReference type="EMBL" id="CP027845">
    <property type="protein sequence ID" value="AVP87237.1"/>
    <property type="molecule type" value="Genomic_DNA"/>
</dbReference>
<evidence type="ECO:0000256" key="6">
    <source>
        <dbReference type="ARBA" id="ARBA00022840"/>
    </source>
</evidence>
<name>A0A2P1P7I7_9RICK</name>
<dbReference type="PANTHER" id="PTHR37940:SF1">
    <property type="entry name" value="LYSINE--TRNA LIGASE"/>
    <property type="match status" value="1"/>
</dbReference>
<dbReference type="InterPro" id="IPR008925">
    <property type="entry name" value="aa_tRNA-synth_I_cd-bd_sf"/>
</dbReference>
<dbReference type="KEGG" id="ptc:phytr_2810"/>
<dbReference type="InterPro" id="IPR020751">
    <property type="entry name" value="aa-tRNA-synth_I_codon-bd_sub2"/>
</dbReference>
<dbReference type="SUPFAM" id="SSF52374">
    <property type="entry name" value="Nucleotidylyl transferase"/>
    <property type="match status" value="1"/>
</dbReference>
<keyword evidence="4 10" id="KW-0436">Ligase</keyword>
<accession>A0A2P1P7I7</accession>
<dbReference type="PANTHER" id="PTHR37940">
    <property type="entry name" value="LYSINE--TRNA LIGASE"/>
    <property type="match status" value="1"/>
</dbReference>
<dbReference type="SUPFAM" id="SSF48163">
    <property type="entry name" value="An anticodon-binding domain of class I aminoacyl-tRNA synthetases"/>
    <property type="match status" value="1"/>
</dbReference>